<proteinExistence type="predicted"/>
<protein>
    <submittedName>
        <fullName evidence="1">Uncharacterized protein</fullName>
    </submittedName>
</protein>
<dbReference type="EMBL" id="GBRH01208533">
    <property type="protein sequence ID" value="JAD89362.1"/>
    <property type="molecule type" value="Transcribed_RNA"/>
</dbReference>
<organism evidence="1">
    <name type="scientific">Arundo donax</name>
    <name type="common">Giant reed</name>
    <name type="synonym">Donax arundinaceus</name>
    <dbReference type="NCBI Taxonomy" id="35708"/>
    <lineage>
        <taxon>Eukaryota</taxon>
        <taxon>Viridiplantae</taxon>
        <taxon>Streptophyta</taxon>
        <taxon>Embryophyta</taxon>
        <taxon>Tracheophyta</taxon>
        <taxon>Spermatophyta</taxon>
        <taxon>Magnoliopsida</taxon>
        <taxon>Liliopsida</taxon>
        <taxon>Poales</taxon>
        <taxon>Poaceae</taxon>
        <taxon>PACMAD clade</taxon>
        <taxon>Arundinoideae</taxon>
        <taxon>Arundineae</taxon>
        <taxon>Arundo</taxon>
    </lineage>
</organism>
<reference evidence="1" key="2">
    <citation type="journal article" date="2015" name="Data Brief">
        <title>Shoot transcriptome of the giant reed, Arundo donax.</title>
        <authorList>
            <person name="Barrero R.A."/>
            <person name="Guerrero F.D."/>
            <person name="Moolhuijzen P."/>
            <person name="Goolsby J.A."/>
            <person name="Tidwell J."/>
            <person name="Bellgard S.E."/>
            <person name="Bellgard M.I."/>
        </authorList>
    </citation>
    <scope>NUCLEOTIDE SEQUENCE</scope>
    <source>
        <tissue evidence="1">Shoot tissue taken approximately 20 cm above the soil surface</tissue>
    </source>
</reference>
<dbReference type="AlphaFoldDB" id="A0A0A9E041"/>
<name>A0A0A9E041_ARUDO</name>
<sequence length="93" mass="10867">MSGEPFQISVLSLLHIFCCIVHLSKQSALFEFVSTFIFSNRNQYTLKRLKCVTVHILRRGFCCFFFLVICIRHSLEVLLLLNPLSLQIYFAHL</sequence>
<reference evidence="1" key="1">
    <citation type="submission" date="2014-09" db="EMBL/GenBank/DDBJ databases">
        <authorList>
            <person name="Magalhaes I.L.F."/>
            <person name="Oliveira U."/>
            <person name="Santos F.R."/>
            <person name="Vidigal T.H.D.A."/>
            <person name="Brescovit A.D."/>
            <person name="Santos A.J."/>
        </authorList>
    </citation>
    <scope>NUCLEOTIDE SEQUENCE</scope>
    <source>
        <tissue evidence="1">Shoot tissue taken approximately 20 cm above the soil surface</tissue>
    </source>
</reference>
<accession>A0A0A9E041</accession>
<evidence type="ECO:0000313" key="1">
    <source>
        <dbReference type="EMBL" id="JAD89362.1"/>
    </source>
</evidence>